<proteinExistence type="predicted"/>
<accession>A0A182FYZ9</accession>
<dbReference type="AlphaFoldDB" id="A0A182FYZ9"/>
<dbReference type="Proteomes" id="UP000069272">
    <property type="component" value="Chromosome 2R"/>
</dbReference>
<protein>
    <submittedName>
        <fullName evidence="1">Uncharacterized protein</fullName>
    </submittedName>
</protein>
<reference evidence="1 2" key="1">
    <citation type="journal article" date="2017" name="G3 (Bethesda)">
        <title>The Physical Genome Mapping of Anopheles albimanus Corrected Scaffold Misassemblies and Identified Interarm Rearrangements in Genus Anopheles.</title>
        <authorList>
            <person name="Artemov G.N."/>
            <person name="Peery A.N."/>
            <person name="Jiang X."/>
            <person name="Tu Z."/>
            <person name="Stegniy V.N."/>
            <person name="Sharakhova M.V."/>
            <person name="Sharakhov I.V."/>
        </authorList>
    </citation>
    <scope>NUCLEOTIDE SEQUENCE [LARGE SCALE GENOMIC DNA]</scope>
    <source>
        <strain evidence="1 2">ALBI9_A</strain>
    </source>
</reference>
<organism evidence="1 2">
    <name type="scientific">Anopheles albimanus</name>
    <name type="common">New world malaria mosquito</name>
    <dbReference type="NCBI Taxonomy" id="7167"/>
    <lineage>
        <taxon>Eukaryota</taxon>
        <taxon>Metazoa</taxon>
        <taxon>Ecdysozoa</taxon>
        <taxon>Arthropoda</taxon>
        <taxon>Hexapoda</taxon>
        <taxon>Insecta</taxon>
        <taxon>Pterygota</taxon>
        <taxon>Neoptera</taxon>
        <taxon>Endopterygota</taxon>
        <taxon>Diptera</taxon>
        <taxon>Nematocera</taxon>
        <taxon>Culicoidea</taxon>
        <taxon>Culicidae</taxon>
        <taxon>Anophelinae</taxon>
        <taxon>Anopheles</taxon>
    </lineage>
</organism>
<keyword evidence="2" id="KW-1185">Reference proteome</keyword>
<sequence>MGCCWLAGWLTSVEAKALLCSPPSPPSGYGVQSNRVMH</sequence>
<evidence type="ECO:0000313" key="1">
    <source>
        <dbReference type="EnsemblMetazoa" id="AALB014824-PA"/>
    </source>
</evidence>
<dbReference type="EnsemblMetazoa" id="AALB014824-RA">
    <property type="protein sequence ID" value="AALB014824-PA"/>
    <property type="gene ID" value="AALB014824"/>
</dbReference>
<reference evidence="1" key="2">
    <citation type="submission" date="2022-08" db="UniProtKB">
        <authorList>
            <consortium name="EnsemblMetazoa"/>
        </authorList>
    </citation>
    <scope>IDENTIFICATION</scope>
    <source>
        <strain evidence="1">STECLA/ALBI9_A</strain>
    </source>
</reference>
<evidence type="ECO:0000313" key="2">
    <source>
        <dbReference type="Proteomes" id="UP000069272"/>
    </source>
</evidence>
<name>A0A182FYZ9_ANOAL</name>